<accession>A0AAN7PRB2</accession>
<dbReference type="PANTHER" id="PTHR33480">
    <property type="entry name" value="SET DOMAIN-CONTAINING PROTEIN-RELATED"/>
    <property type="match status" value="1"/>
</dbReference>
<proteinExistence type="predicted"/>
<dbReference type="Proteomes" id="UP001353858">
    <property type="component" value="Unassembled WGS sequence"/>
</dbReference>
<dbReference type="EMBL" id="JARPUR010000001">
    <property type="protein sequence ID" value="KAK4887346.1"/>
    <property type="molecule type" value="Genomic_DNA"/>
</dbReference>
<name>A0AAN7PRB2_9COLE</name>
<dbReference type="AlphaFoldDB" id="A0AAN7PRB2"/>
<dbReference type="PANTHER" id="PTHR33480:SF5">
    <property type="entry name" value="SI:DKEY-51D8.9"/>
    <property type="match status" value="1"/>
</dbReference>
<protein>
    <submittedName>
        <fullName evidence="1">Uncharacterized protein</fullName>
    </submittedName>
</protein>
<organism evidence="1 2">
    <name type="scientific">Aquatica leii</name>
    <dbReference type="NCBI Taxonomy" id="1421715"/>
    <lineage>
        <taxon>Eukaryota</taxon>
        <taxon>Metazoa</taxon>
        <taxon>Ecdysozoa</taxon>
        <taxon>Arthropoda</taxon>
        <taxon>Hexapoda</taxon>
        <taxon>Insecta</taxon>
        <taxon>Pterygota</taxon>
        <taxon>Neoptera</taxon>
        <taxon>Endopterygota</taxon>
        <taxon>Coleoptera</taxon>
        <taxon>Polyphaga</taxon>
        <taxon>Elateriformia</taxon>
        <taxon>Elateroidea</taxon>
        <taxon>Lampyridae</taxon>
        <taxon>Luciolinae</taxon>
        <taxon>Aquatica</taxon>
    </lineage>
</organism>
<sequence length="392" mass="45266">MEKFSILNGMLEKEEYRNSFVNILYIIGGENLKKFIQLQMRRTLSHDIALMYSGLRKKGKLSFCVTNIYNAILEATQNDLVHQQTKKFDATSQLDSSTCIESKADSDSVSEVFSKESDPSYDPGLEVLVESELNTTSIVTETDYSNASEFEYATSERQLSSSPIIPIQEFPDILINYYNNKSKNHLPQNSLEVADVNIGSQVFQELQNNDLNKLTKDCQLHVLNQNLVSEDSLLNAVNITNDKNFVQNRTLVKSNVEHSLRKGRVWDKKDRCLYCDKDVTNFSRHLIRRHADDESVKKIIETRKGSLERKSMIDLLRKQGNFMLYGENVIRPVQRPTSTQQSHKNSKLSESYILCKYCKGFYKRKSLARHAKKCHCNHEEKKKLITRVKDKR</sequence>
<reference evidence="2" key="1">
    <citation type="submission" date="2023-01" db="EMBL/GenBank/DDBJ databases">
        <title>Key to firefly adult light organ development and bioluminescence: homeobox transcription factors regulate luciferase expression and transportation to peroxisome.</title>
        <authorList>
            <person name="Fu X."/>
        </authorList>
    </citation>
    <scope>NUCLEOTIDE SEQUENCE [LARGE SCALE GENOMIC DNA]</scope>
</reference>
<gene>
    <name evidence="1" type="ORF">RN001_003617</name>
</gene>
<evidence type="ECO:0000313" key="1">
    <source>
        <dbReference type="EMBL" id="KAK4887346.1"/>
    </source>
</evidence>
<comment type="caution">
    <text evidence="1">The sequence shown here is derived from an EMBL/GenBank/DDBJ whole genome shotgun (WGS) entry which is preliminary data.</text>
</comment>
<evidence type="ECO:0000313" key="2">
    <source>
        <dbReference type="Proteomes" id="UP001353858"/>
    </source>
</evidence>
<keyword evidence="2" id="KW-1185">Reference proteome</keyword>